<feature type="domain" description="HTH cro/C1-type" evidence="1">
    <location>
        <begin position="26"/>
        <end position="70"/>
    </location>
</feature>
<proteinExistence type="predicted"/>
<gene>
    <name evidence="2" type="ORF">AWB80_06173</name>
</gene>
<comment type="caution">
    <text evidence="2">The sequence shown here is derived from an EMBL/GenBank/DDBJ whole genome shotgun (WGS) entry which is preliminary data.</text>
</comment>
<dbReference type="Pfam" id="PF13443">
    <property type="entry name" value="HTH_26"/>
    <property type="match status" value="1"/>
</dbReference>
<dbReference type="RefSeq" id="WP_244206829.1">
    <property type="nucleotide sequence ID" value="NZ_FCOE02000030.1"/>
</dbReference>
<keyword evidence="3" id="KW-1185">Reference proteome</keyword>
<dbReference type="PROSITE" id="PS50943">
    <property type="entry name" value="HTH_CROC1"/>
    <property type="match status" value="1"/>
</dbReference>
<sequence>MTSADRRRDATHLAPNLATLLASFDSVADFCRKLDINRQQFNKYLADFHVPSQHVLSKLARYFMMEPDDLFRVPADFKRFYEGLTYELPFDLRDAPSLVRFLPLLKSSARSLQDLCGVYYRYHNSSIYKGAILRSVTCLYERDSVVQYVTVERFPLLDDSGRVGYSFTYQGFCTLLGDRFFLIDFEAKQRNELRFSVLTPQHRRPVRFLYGVVTGVASTSYRQPFSTRLALGFVERGMIHKRHLRQATAL</sequence>
<evidence type="ECO:0000313" key="3">
    <source>
        <dbReference type="Proteomes" id="UP000054911"/>
    </source>
</evidence>
<organism evidence="2 3">
    <name type="scientific">Caballeronia pedi</name>
    <dbReference type="NCBI Taxonomy" id="1777141"/>
    <lineage>
        <taxon>Bacteria</taxon>
        <taxon>Pseudomonadati</taxon>
        <taxon>Pseudomonadota</taxon>
        <taxon>Betaproteobacteria</taxon>
        <taxon>Burkholderiales</taxon>
        <taxon>Burkholderiaceae</taxon>
        <taxon>Caballeronia</taxon>
    </lineage>
</organism>
<accession>A0A158D272</accession>
<dbReference type="AlphaFoldDB" id="A0A158D272"/>
<evidence type="ECO:0000259" key="1">
    <source>
        <dbReference type="PROSITE" id="PS50943"/>
    </source>
</evidence>
<reference evidence="2" key="1">
    <citation type="submission" date="2016-01" db="EMBL/GenBank/DDBJ databases">
        <authorList>
            <person name="Peeters C."/>
        </authorList>
    </citation>
    <scope>NUCLEOTIDE SEQUENCE [LARGE SCALE GENOMIC DNA]</scope>
    <source>
        <strain evidence="2">LMG 29323</strain>
    </source>
</reference>
<dbReference type="CDD" id="cd00093">
    <property type="entry name" value="HTH_XRE"/>
    <property type="match status" value="1"/>
</dbReference>
<dbReference type="Proteomes" id="UP000054911">
    <property type="component" value="Unassembled WGS sequence"/>
</dbReference>
<protein>
    <recommendedName>
        <fullName evidence="1">HTH cro/C1-type domain-containing protein</fullName>
    </recommendedName>
</protein>
<name>A0A158D272_9BURK</name>
<evidence type="ECO:0000313" key="2">
    <source>
        <dbReference type="EMBL" id="SAK88678.1"/>
    </source>
</evidence>
<dbReference type="InterPro" id="IPR001387">
    <property type="entry name" value="Cro/C1-type_HTH"/>
</dbReference>
<dbReference type="EMBL" id="FCOE02000030">
    <property type="protein sequence ID" value="SAK88678.1"/>
    <property type="molecule type" value="Genomic_DNA"/>
</dbReference>